<organism evidence="5 6">
    <name type="scientific">Aspergillus lentulus</name>
    <dbReference type="NCBI Taxonomy" id="293939"/>
    <lineage>
        <taxon>Eukaryota</taxon>
        <taxon>Fungi</taxon>
        <taxon>Dikarya</taxon>
        <taxon>Ascomycota</taxon>
        <taxon>Pezizomycotina</taxon>
        <taxon>Eurotiomycetes</taxon>
        <taxon>Eurotiomycetidae</taxon>
        <taxon>Eurotiales</taxon>
        <taxon>Aspergillaceae</taxon>
        <taxon>Aspergillus</taxon>
        <taxon>Aspergillus subgen. Fumigati</taxon>
    </lineage>
</organism>
<evidence type="ECO:0000313" key="6">
    <source>
        <dbReference type="Proteomes" id="UP000465220"/>
    </source>
</evidence>
<name>A0ABQ1ASQ3_ASPLE</name>
<feature type="repeat" description="ANK" evidence="3">
    <location>
        <begin position="949"/>
        <end position="981"/>
    </location>
</feature>
<dbReference type="PROSITE" id="PS50297">
    <property type="entry name" value="ANK_REP_REGION"/>
    <property type="match status" value="6"/>
</dbReference>
<feature type="region of interest" description="Disordered" evidence="4">
    <location>
        <begin position="505"/>
        <end position="526"/>
    </location>
</feature>
<keyword evidence="2 3" id="KW-0040">ANK repeat</keyword>
<feature type="region of interest" description="Disordered" evidence="4">
    <location>
        <begin position="108"/>
        <end position="143"/>
    </location>
</feature>
<feature type="repeat" description="ANK" evidence="3">
    <location>
        <begin position="779"/>
        <end position="805"/>
    </location>
</feature>
<feature type="repeat" description="ANK" evidence="3">
    <location>
        <begin position="812"/>
        <end position="834"/>
    </location>
</feature>
<keyword evidence="6" id="KW-1185">Reference proteome</keyword>
<dbReference type="InterPro" id="IPR036770">
    <property type="entry name" value="Ankyrin_rpt-contain_sf"/>
</dbReference>
<dbReference type="Proteomes" id="UP000465220">
    <property type="component" value="Unassembled WGS sequence"/>
</dbReference>
<feature type="compositionally biased region" description="Low complexity" evidence="4">
    <location>
        <begin position="1058"/>
        <end position="1070"/>
    </location>
</feature>
<evidence type="ECO:0000256" key="2">
    <source>
        <dbReference type="ARBA" id="ARBA00023043"/>
    </source>
</evidence>
<feature type="repeat" description="ANK" evidence="3">
    <location>
        <begin position="613"/>
        <end position="645"/>
    </location>
</feature>
<reference evidence="5 6" key="1">
    <citation type="submission" date="2020-01" db="EMBL/GenBank/DDBJ databases">
        <title>Draft genome sequence of Aspergillus lentulus IFM 60648.</title>
        <authorList>
            <person name="Takahashi H."/>
            <person name="Yaguchi T."/>
        </authorList>
    </citation>
    <scope>NUCLEOTIDE SEQUENCE [LARGE SCALE GENOMIC DNA]</scope>
    <source>
        <strain evidence="5 6">IFM 60648</strain>
    </source>
</reference>
<dbReference type="InterPro" id="IPR002110">
    <property type="entry name" value="Ankyrin_rpt"/>
</dbReference>
<feature type="repeat" description="ANK" evidence="3">
    <location>
        <begin position="580"/>
        <end position="612"/>
    </location>
</feature>
<dbReference type="PANTHER" id="PTHR24198">
    <property type="entry name" value="ANKYRIN REPEAT AND PROTEIN KINASE DOMAIN-CONTAINING PROTEIN"/>
    <property type="match status" value="1"/>
</dbReference>
<dbReference type="Pfam" id="PF12796">
    <property type="entry name" value="Ank_2"/>
    <property type="match status" value="4"/>
</dbReference>
<accession>A0ABQ1ASQ3</accession>
<dbReference type="Gene3D" id="1.25.40.20">
    <property type="entry name" value="Ankyrin repeat-containing domain"/>
    <property type="match status" value="4"/>
</dbReference>
<evidence type="ECO:0000256" key="3">
    <source>
        <dbReference type="PROSITE-ProRule" id="PRU00023"/>
    </source>
</evidence>
<keyword evidence="1" id="KW-0677">Repeat</keyword>
<gene>
    <name evidence="5" type="ORF">IFM60648_08030</name>
</gene>
<dbReference type="SMART" id="SM00248">
    <property type="entry name" value="ANK"/>
    <property type="match status" value="11"/>
</dbReference>
<feature type="repeat" description="ANK" evidence="3">
    <location>
        <begin position="916"/>
        <end position="948"/>
    </location>
</feature>
<feature type="repeat" description="ANK" evidence="3">
    <location>
        <begin position="713"/>
        <end position="745"/>
    </location>
</feature>
<feature type="repeat" description="ANK" evidence="3">
    <location>
        <begin position="746"/>
        <end position="778"/>
    </location>
</feature>
<feature type="compositionally biased region" description="Acidic residues" evidence="4">
    <location>
        <begin position="505"/>
        <end position="523"/>
    </location>
</feature>
<feature type="region of interest" description="Disordered" evidence="4">
    <location>
        <begin position="1082"/>
        <end position="1101"/>
    </location>
</feature>
<proteinExistence type="predicted"/>
<protein>
    <submittedName>
        <fullName evidence="5">Uncharacterized protein</fullName>
    </submittedName>
</protein>
<dbReference type="PRINTS" id="PR01415">
    <property type="entry name" value="ANKYRIN"/>
</dbReference>
<dbReference type="PROSITE" id="PS50088">
    <property type="entry name" value="ANK_REPEAT"/>
    <property type="match status" value="8"/>
</dbReference>
<evidence type="ECO:0000313" key="5">
    <source>
        <dbReference type="EMBL" id="GFF87391.1"/>
    </source>
</evidence>
<sequence length="1110" mass="122897">MESLEHAGDEPMEDVFLQDNLTPTIAEHAAQCQYLFHKYVDMPEVVPDPTIMDDQLARFLLWASNMDVYGPPNVSLDYRLRFSPVAADIIHQLLDIIYDTLLSLKPIDDRPPQSSSRKRQRISAHGISRVTGRTDDDTSDSESDIYPAEENILKITEIIAGTVTRLFRLSNAVRKSAKANRARKIERYRDDEEANKAIDELRLYTKCYIEFRFPEASETLRSALVEANALRLRRLYYQHSHRRRIDLSIQNPKLTPPVPQLPKATESAPAIRFASSPLPKAAMTNKMPAPSPAPATNATTARQTAVAAFYAKSTTEVPRAKSVLVNNKLSFPPIPPTQQCPYCGVIVEFSNTARSLMWQNHVIADLEPFICVFPHCLVGDQHGHGTGPLTFETSKAWASHMQTAHGHTWECRAPSHDPIIFDQEIQYQEHSIKEHGVPEAHAGTLSNAARRPVLDKLLECPFGDDFQPPEKVESSAIFTSDALQSHVAGHMKEIALLTLQKLPSDDNENAESVDSDQPLEDDGPTGAFGIKRASMYSLLDDEDLDFHDEDAEAVDGNVGLREEDISARVTVLALEDKDYLGMTKLHHAVQAGDLGLVETLIKSGASANFRDKHGQTPLHYAAERGFIDCMEILVKHGGDLHIIDNSGFSPFLWAVAAGQEGITARMLFMDPGVNSLTVDGKSALAWAASLGWPLTVEMLVKHRASLSDTQNTQRTMPLKEAAASGNLLSVRLLLECGEDPNHRDRDGWSAIHWAAEEGHLEVVRLLLNAGANPNAVSSYGTSPLHCAANGGHVPIVSLLLQQRADPLKSTCHGWTALHHAAFMGHSHVVQCLLEDDRIRSTASQQDNHGWSVLHLAIHSRDLATVRILLNKSVIAEPQTLFDESGLTAEEWLNRRLTSHSHKATGDLAFSKSRCCRAVTSLRQAVAMGNVPMIKLLFKLGHDINGMNSGRRTALYYAAKSGMLSIMDLLLDLGADPNILPTGRKNWEEFILPGDALLRLNRAGYWKRDTDPEVERQMRQLLRVQSQLSVPDQPAWFVSDESTLPMPDQSVTHGLDRQSSFVPASSTSPSTGLAASTTLTESLAPRHQRNDNKRKARSSPTNWWKRLIGGR</sequence>
<evidence type="ECO:0000256" key="1">
    <source>
        <dbReference type="ARBA" id="ARBA00022737"/>
    </source>
</evidence>
<dbReference type="EMBL" id="BLKI01000057">
    <property type="protein sequence ID" value="GFF87391.1"/>
    <property type="molecule type" value="Genomic_DNA"/>
</dbReference>
<feature type="region of interest" description="Disordered" evidence="4">
    <location>
        <begin position="1038"/>
        <end position="1076"/>
    </location>
</feature>
<dbReference type="SUPFAM" id="SSF48403">
    <property type="entry name" value="Ankyrin repeat"/>
    <property type="match status" value="2"/>
</dbReference>
<dbReference type="PANTHER" id="PTHR24198:SF165">
    <property type="entry name" value="ANKYRIN REPEAT-CONTAINING PROTEIN-RELATED"/>
    <property type="match status" value="1"/>
</dbReference>
<comment type="caution">
    <text evidence="5">The sequence shown here is derived from an EMBL/GenBank/DDBJ whole genome shotgun (WGS) entry which is preliminary data.</text>
</comment>
<evidence type="ECO:0000256" key="4">
    <source>
        <dbReference type="SAM" id="MobiDB-lite"/>
    </source>
</evidence>